<keyword evidence="3" id="KW-1185">Reference proteome</keyword>
<protein>
    <submittedName>
        <fullName evidence="2">Uncharacterized protein</fullName>
    </submittedName>
</protein>
<accession>A0AAN5I6M4</accession>
<feature type="chain" id="PRO_5042831321" evidence="1">
    <location>
        <begin position="18"/>
        <end position="97"/>
    </location>
</feature>
<dbReference type="AlphaFoldDB" id="A0AAN5I6M4"/>
<evidence type="ECO:0000256" key="1">
    <source>
        <dbReference type="SAM" id="SignalP"/>
    </source>
</evidence>
<name>A0AAN5I6M4_9BILA</name>
<feature type="signal peptide" evidence="1">
    <location>
        <begin position="1"/>
        <end position="17"/>
    </location>
</feature>
<dbReference type="Proteomes" id="UP001328107">
    <property type="component" value="Unassembled WGS sequence"/>
</dbReference>
<gene>
    <name evidence="2" type="ORF">PMAYCL1PPCAC_22546</name>
</gene>
<sequence>EMKFIVLIFVLIGGSIGRSPFSMSIKGTLSCPTSFKFRVSLWDSTDLDPYAEERQDSPKSRNYTVAQRHHHDFRISEPAPESSGVWLDQYFVLTIEN</sequence>
<dbReference type="EMBL" id="BTRK01000005">
    <property type="protein sequence ID" value="GMR52351.1"/>
    <property type="molecule type" value="Genomic_DNA"/>
</dbReference>
<feature type="non-terminal residue" evidence="2">
    <location>
        <position position="97"/>
    </location>
</feature>
<evidence type="ECO:0000313" key="3">
    <source>
        <dbReference type="Proteomes" id="UP001328107"/>
    </source>
</evidence>
<feature type="non-terminal residue" evidence="2">
    <location>
        <position position="1"/>
    </location>
</feature>
<proteinExistence type="predicted"/>
<reference evidence="3" key="1">
    <citation type="submission" date="2022-10" db="EMBL/GenBank/DDBJ databases">
        <title>Genome assembly of Pristionchus species.</title>
        <authorList>
            <person name="Yoshida K."/>
            <person name="Sommer R.J."/>
        </authorList>
    </citation>
    <scope>NUCLEOTIDE SEQUENCE [LARGE SCALE GENOMIC DNA]</scope>
    <source>
        <strain evidence="3">RS5460</strain>
    </source>
</reference>
<organism evidence="2 3">
    <name type="scientific">Pristionchus mayeri</name>
    <dbReference type="NCBI Taxonomy" id="1317129"/>
    <lineage>
        <taxon>Eukaryota</taxon>
        <taxon>Metazoa</taxon>
        <taxon>Ecdysozoa</taxon>
        <taxon>Nematoda</taxon>
        <taxon>Chromadorea</taxon>
        <taxon>Rhabditida</taxon>
        <taxon>Rhabditina</taxon>
        <taxon>Diplogasteromorpha</taxon>
        <taxon>Diplogasteroidea</taxon>
        <taxon>Neodiplogasteridae</taxon>
        <taxon>Pristionchus</taxon>
    </lineage>
</organism>
<comment type="caution">
    <text evidence="2">The sequence shown here is derived from an EMBL/GenBank/DDBJ whole genome shotgun (WGS) entry which is preliminary data.</text>
</comment>
<evidence type="ECO:0000313" key="2">
    <source>
        <dbReference type="EMBL" id="GMR52351.1"/>
    </source>
</evidence>
<keyword evidence="1" id="KW-0732">Signal</keyword>